<evidence type="ECO:0000259" key="19">
    <source>
        <dbReference type="Pfam" id="PF25488"/>
    </source>
</evidence>
<dbReference type="GO" id="GO:0005775">
    <property type="term" value="C:vacuolar lumen"/>
    <property type="evidence" value="ECO:0007669"/>
    <property type="project" value="UniProtKB-SubCell"/>
</dbReference>
<accession>A0A4U0TKG4</accession>
<reference evidence="20 21" key="1">
    <citation type="submission" date="2017-03" db="EMBL/GenBank/DDBJ databases">
        <title>Genomes of endolithic fungi from Antarctica.</title>
        <authorList>
            <person name="Coleine C."/>
            <person name="Masonjones S."/>
            <person name="Stajich J.E."/>
        </authorList>
    </citation>
    <scope>NUCLEOTIDE SEQUENCE [LARGE SCALE GENOMIC DNA]</scope>
    <source>
        <strain evidence="20 21">CCFEE 6315</strain>
    </source>
</reference>
<sequence length="435" mass="46058">MATEAHINLPDPASARLSDTITENMPSVRSVSGFAVAALGSVQSVLGLNSPLARQASAGAFATCSNPQLSCHNTSVVEDLCCFNAPGGALLQTQFWDTDPVAGPDDSWTIHGLWPDNCDGTYEANCDDSRAYTNITDILNAAGRSDLVDYMQTYWVSDSGTSESFWEHEWSKHGTCISTLDPECYTDYQPTEEVPDFFNRTVSLFKSLPTYEWLSDAGITPSSSATYTAAEIQDALSANRGGYEVYLGCYSSNILDEVWYFFNVEGSLQSGTFEPSKMLSSSSCPSTGIRYLPKNGSPSPTSTATSTTTAVPTSTGQPFSGSGYLNVITDGSSDGCIISKGTWYTTGTCATFKATTSGDGFTLSSSKGNCAISDGALTCASSISSGTVFGANGSTLTYEDGETFYADTVPSGSTQATVYTDDGHDTSLTIQWQGK</sequence>
<evidence type="ECO:0000256" key="4">
    <source>
        <dbReference type="ARBA" id="ARBA00012571"/>
    </source>
</evidence>
<dbReference type="InterPro" id="IPR033697">
    <property type="entry name" value="Ribonuclease_T2_eukaryotic"/>
</dbReference>
<evidence type="ECO:0000256" key="7">
    <source>
        <dbReference type="ARBA" id="ARBA00022722"/>
    </source>
</evidence>
<proteinExistence type="inferred from homology"/>
<feature type="domain" description="RNase T2-like C-terminal" evidence="19">
    <location>
        <begin position="318"/>
        <end position="433"/>
    </location>
</feature>
<evidence type="ECO:0000256" key="2">
    <source>
        <dbReference type="ARBA" id="ARBA00004496"/>
    </source>
</evidence>
<evidence type="ECO:0000256" key="6">
    <source>
        <dbReference type="ARBA" id="ARBA00022554"/>
    </source>
</evidence>
<evidence type="ECO:0000256" key="12">
    <source>
        <dbReference type="ARBA" id="ARBA00023180"/>
    </source>
</evidence>
<protein>
    <recommendedName>
        <fullName evidence="15">Ribonuclease T2-like</fullName>
        <ecNumber evidence="4">4.6.1.19</ecNumber>
    </recommendedName>
</protein>
<keyword evidence="11" id="KW-1015">Disulfide bond</keyword>
<dbReference type="InterPro" id="IPR018188">
    <property type="entry name" value="RNase_T2_His_AS_1"/>
</dbReference>
<evidence type="ECO:0000256" key="17">
    <source>
        <dbReference type="RuleBase" id="RU004328"/>
    </source>
</evidence>
<keyword evidence="21" id="KW-1185">Reference proteome</keyword>
<evidence type="ECO:0000313" key="21">
    <source>
        <dbReference type="Proteomes" id="UP000308549"/>
    </source>
</evidence>
<dbReference type="PROSITE" id="PS00530">
    <property type="entry name" value="RNASE_T2_1"/>
    <property type="match status" value="1"/>
</dbReference>
<feature type="region of interest" description="Disordered" evidence="18">
    <location>
        <begin position="295"/>
        <end position="315"/>
    </location>
</feature>
<dbReference type="Pfam" id="PF25488">
    <property type="entry name" value="RNaseT2L_C"/>
    <property type="match status" value="1"/>
</dbReference>
<feature type="compositionally biased region" description="Low complexity" evidence="18">
    <location>
        <begin position="297"/>
        <end position="315"/>
    </location>
</feature>
<keyword evidence="6" id="KW-0926">Vacuole</keyword>
<dbReference type="OrthoDB" id="435754at2759"/>
<dbReference type="GO" id="GO:0003723">
    <property type="term" value="F:RNA binding"/>
    <property type="evidence" value="ECO:0007669"/>
    <property type="project" value="InterPro"/>
</dbReference>
<dbReference type="GO" id="GO:0033897">
    <property type="term" value="F:ribonuclease T2 activity"/>
    <property type="evidence" value="ECO:0007669"/>
    <property type="project" value="UniProtKB-EC"/>
</dbReference>
<dbReference type="PANTHER" id="PTHR11240">
    <property type="entry name" value="RIBONUCLEASE T2"/>
    <property type="match status" value="1"/>
</dbReference>
<comment type="similarity">
    <text evidence="3 17">Belongs to the RNase T2 family.</text>
</comment>
<feature type="active site" evidence="16">
    <location>
        <position position="169"/>
    </location>
</feature>
<dbReference type="AlphaFoldDB" id="A0A4U0TKG4"/>
<evidence type="ECO:0000313" key="20">
    <source>
        <dbReference type="EMBL" id="TKA22370.1"/>
    </source>
</evidence>
<dbReference type="SUPFAM" id="SSF55895">
    <property type="entry name" value="Ribonuclease Rh-like"/>
    <property type="match status" value="1"/>
</dbReference>
<dbReference type="PANTHER" id="PTHR11240:SF79">
    <property type="entry name" value="RIBONUCLEASE T2"/>
    <property type="match status" value="1"/>
</dbReference>
<dbReference type="InterPro" id="IPR001568">
    <property type="entry name" value="RNase_T2-like"/>
</dbReference>
<keyword evidence="8" id="KW-0732">Signal</keyword>
<keyword evidence="13" id="KW-0456">Lyase</keyword>
<evidence type="ECO:0000256" key="10">
    <source>
        <dbReference type="ARBA" id="ARBA00022801"/>
    </source>
</evidence>
<keyword evidence="5" id="KW-0963">Cytoplasm</keyword>
<dbReference type="GO" id="GO:0016787">
    <property type="term" value="F:hydrolase activity"/>
    <property type="evidence" value="ECO:0007669"/>
    <property type="project" value="UniProtKB-KW"/>
</dbReference>
<dbReference type="InterPro" id="IPR057328">
    <property type="entry name" value="RNaseT2L_C"/>
</dbReference>
<name>A0A4U0TKG4_9PEZI</name>
<keyword evidence="9" id="KW-0255">Endonuclease</keyword>
<evidence type="ECO:0000256" key="1">
    <source>
        <dbReference type="ARBA" id="ARBA00004410"/>
    </source>
</evidence>
<dbReference type="Proteomes" id="UP000308549">
    <property type="component" value="Unassembled WGS sequence"/>
</dbReference>
<dbReference type="EC" id="4.6.1.19" evidence="4"/>
<dbReference type="PROSITE" id="PS00531">
    <property type="entry name" value="RNASE_T2_2"/>
    <property type="match status" value="1"/>
</dbReference>
<evidence type="ECO:0000256" key="5">
    <source>
        <dbReference type="ARBA" id="ARBA00022490"/>
    </source>
</evidence>
<dbReference type="InterPro" id="IPR033130">
    <property type="entry name" value="RNase_T2_His_AS_2"/>
</dbReference>
<comment type="function">
    <text evidence="14">Rnase which modulates cell survival under stress conditions. Released from the vacuole to the cytoplasm during stress to promote tRNA and rRNA cleavage and to activate separately a downstream pathway that promotes cell death. Involved in cell size, vacuolar morphology and growth at high temperatures and high salt concentration.</text>
</comment>
<dbReference type="GO" id="GO:0005576">
    <property type="term" value="C:extracellular region"/>
    <property type="evidence" value="ECO:0007669"/>
    <property type="project" value="TreeGrafter"/>
</dbReference>
<keyword evidence="10" id="KW-0378">Hydrolase</keyword>
<evidence type="ECO:0000256" key="15">
    <source>
        <dbReference type="ARBA" id="ARBA00071169"/>
    </source>
</evidence>
<evidence type="ECO:0000256" key="18">
    <source>
        <dbReference type="SAM" id="MobiDB-lite"/>
    </source>
</evidence>
<evidence type="ECO:0000256" key="11">
    <source>
        <dbReference type="ARBA" id="ARBA00023157"/>
    </source>
</evidence>
<organism evidence="20 21">
    <name type="scientific">Salinomyces thailandicus</name>
    <dbReference type="NCBI Taxonomy" id="706561"/>
    <lineage>
        <taxon>Eukaryota</taxon>
        <taxon>Fungi</taxon>
        <taxon>Dikarya</taxon>
        <taxon>Ascomycota</taxon>
        <taxon>Pezizomycotina</taxon>
        <taxon>Dothideomycetes</taxon>
        <taxon>Dothideomycetidae</taxon>
        <taxon>Mycosphaerellales</taxon>
        <taxon>Teratosphaeriaceae</taxon>
        <taxon>Salinomyces</taxon>
    </lineage>
</organism>
<keyword evidence="7" id="KW-0540">Nuclease</keyword>
<dbReference type="EMBL" id="NAJL01000076">
    <property type="protein sequence ID" value="TKA22370.1"/>
    <property type="molecule type" value="Genomic_DNA"/>
</dbReference>
<keyword evidence="12" id="KW-0325">Glycoprotein</keyword>
<evidence type="ECO:0000256" key="3">
    <source>
        <dbReference type="ARBA" id="ARBA00007469"/>
    </source>
</evidence>
<dbReference type="FunFam" id="3.90.730.10:FF:000004">
    <property type="entry name" value="Ribonuclease T2-like"/>
    <property type="match status" value="1"/>
</dbReference>
<gene>
    <name evidence="20" type="ORF">B0A50_08252</name>
</gene>
<evidence type="ECO:0000256" key="14">
    <source>
        <dbReference type="ARBA" id="ARBA00025494"/>
    </source>
</evidence>
<comment type="subcellular location">
    <subcellularLocation>
        <location evidence="2">Cytoplasm</location>
    </subcellularLocation>
    <subcellularLocation>
        <location evidence="1">Vacuole lumen</location>
    </subcellularLocation>
</comment>
<comment type="caution">
    <text evidence="20">The sequence shown here is derived from an EMBL/GenBank/DDBJ whole genome shotgun (WGS) entry which is preliminary data.</text>
</comment>
<dbReference type="Gene3D" id="3.90.730.10">
    <property type="entry name" value="Ribonuclease T2-like"/>
    <property type="match status" value="1"/>
</dbReference>
<dbReference type="CDD" id="cd01061">
    <property type="entry name" value="RNase_T2_euk"/>
    <property type="match status" value="1"/>
</dbReference>
<evidence type="ECO:0000256" key="8">
    <source>
        <dbReference type="ARBA" id="ARBA00022729"/>
    </source>
</evidence>
<evidence type="ECO:0000256" key="9">
    <source>
        <dbReference type="ARBA" id="ARBA00022759"/>
    </source>
</evidence>
<evidence type="ECO:0000256" key="13">
    <source>
        <dbReference type="ARBA" id="ARBA00023239"/>
    </source>
</evidence>
<evidence type="ECO:0000256" key="16">
    <source>
        <dbReference type="PIRSR" id="PIRSR633697-1"/>
    </source>
</evidence>
<dbReference type="GO" id="GO:0006401">
    <property type="term" value="P:RNA catabolic process"/>
    <property type="evidence" value="ECO:0007669"/>
    <property type="project" value="TreeGrafter"/>
</dbReference>
<dbReference type="Pfam" id="PF00445">
    <property type="entry name" value="Ribonuclease_T2"/>
    <property type="match status" value="1"/>
</dbReference>
<dbReference type="InterPro" id="IPR036430">
    <property type="entry name" value="RNase_T2-like_sf"/>
</dbReference>
<feature type="active site" evidence="16">
    <location>
        <position position="111"/>
    </location>
</feature>
<feature type="active site" evidence="16">
    <location>
        <position position="173"/>
    </location>
</feature>